<evidence type="ECO:0000256" key="1">
    <source>
        <dbReference type="SAM" id="MobiDB-lite"/>
    </source>
</evidence>
<sequence>MAREREPQDPYQHRWNGPTTKRPEISDELREKLGAHYGSIKPSPAGLNMIPRGGPFGTPANRVPRAHIDPNRFTVEVHGSPNGVRVGNKDLDAKELAEIIRGSAGYREGAPVRLVSCQTGADMPDGSKNFAQRLSEELGVEVLAPNTDSWVDNYGNVYASESRAEFGPNESGAPEPKFDSPGQWNSFRPDGSKATHDLPTPPGHYPNWTRDGVLADAAHRRGIEQPGHGNGPPPQHPQQPWQGHHQPGQQYPHQGAPQQDYQQPPTQPAQHQGNPQQGYNQPAPQQNFGHPAPQHGYPQPAPQQNSAPQGYQQPPWQQSPQQHGYGPSAPQQSHHPQPAPQQWQPNQQPVMPQGPHQPPQAGHQRPPQHPAPNPQWGWHQPAPPAASHPQQGFPQNPHTSPQQGVQRPAQQPQQPPMSQRPVQPGPAQGMPHQGQRPQQPPQQGAPAHRSQPDTGRPVSQPAQPPRSAPPQQSHAGQPGPHQPQGTQPHSGQGAYRPSAPAQPPAAPPRTHAAPDPQPGPRPETSQPRVQKPEPAPQPKPEPAPVQSQGPDMSHDARSAHAAETPRAPRSLADFDPVSPDTRTARETPSADGGHREAVFNDFAPSRPDPGPTPDTPTDTSWRSDFDPEPPKENSPEPVDSSNGPDSSVSRDSDQSQSSPQLSSREGWESLGITATHTERHHSGDGTPDTAPDSRPKSLADFDDPGDLDGPEKPSKIQDMLAGSGHQADGAETGTPGLDTHAPDPLVRDPHPNDLPDQYEASPEKPNPLDEVGEQSTSFRATDEDREVYRERIEKSRLRDMTFAEAVADVRAKYPEMDHLPDVEAVGLRRYVGEDAVTMNRALRTVDDEDLPYLAEEIKVLRSALNQMPDYSGPTAYRNIGVEPGELDALLERYKPGETVVENGFTSASKDAPLDEFGKADGKQRVQFIIDEPRSAKDLEFMNPGEREILWPDGNRFEVSKQYFDPESGEWKIHLIDRGRE</sequence>
<evidence type="ECO:0000259" key="2">
    <source>
        <dbReference type="Pfam" id="PF03496"/>
    </source>
</evidence>
<dbReference type="InterPro" id="IPR003540">
    <property type="entry name" value="ADP-ribosyltransferase"/>
</dbReference>
<comment type="caution">
    <text evidence="3">The sequence shown here is derived from an EMBL/GenBank/DDBJ whole genome shotgun (WGS) entry which is preliminary data.</text>
</comment>
<feature type="compositionally biased region" description="Low complexity" evidence="1">
    <location>
        <begin position="469"/>
        <end position="499"/>
    </location>
</feature>
<feature type="compositionally biased region" description="Basic and acidic residues" evidence="1">
    <location>
        <begin position="21"/>
        <end position="34"/>
    </location>
</feature>
<reference evidence="3 4" key="1">
    <citation type="submission" date="2021-04" db="EMBL/GenBank/DDBJ databases">
        <title>Whole-genome sequencing of Saccharopolyspora endophytica KCTC 19397.</title>
        <authorList>
            <person name="Ay H."/>
            <person name="Saygin H."/>
            <person name="Sahin N."/>
        </authorList>
    </citation>
    <scope>NUCLEOTIDE SEQUENCE [LARGE SCALE GENOMIC DNA]</scope>
    <source>
        <strain evidence="3 4">KCTC 19397</strain>
    </source>
</reference>
<feature type="compositionally biased region" description="Low complexity" evidence="1">
    <location>
        <begin position="238"/>
        <end position="270"/>
    </location>
</feature>
<feature type="compositionally biased region" description="Low complexity" evidence="1">
    <location>
        <begin position="654"/>
        <end position="663"/>
    </location>
</feature>
<feature type="domain" description="ADP ribosyltransferase" evidence="2">
    <location>
        <begin position="819"/>
        <end position="961"/>
    </location>
</feature>
<gene>
    <name evidence="3" type="ORF">KBO27_02780</name>
</gene>
<organism evidence="3 4">
    <name type="scientific">Saccharopolyspora endophytica</name>
    <dbReference type="NCBI Taxonomy" id="543886"/>
    <lineage>
        <taxon>Bacteria</taxon>
        <taxon>Bacillati</taxon>
        <taxon>Actinomycetota</taxon>
        <taxon>Actinomycetes</taxon>
        <taxon>Pseudonocardiales</taxon>
        <taxon>Pseudonocardiaceae</taxon>
        <taxon>Saccharopolyspora</taxon>
    </lineage>
</organism>
<feature type="compositionally biased region" description="Basic and acidic residues" evidence="1">
    <location>
        <begin position="621"/>
        <end position="634"/>
    </location>
</feature>
<feature type="compositionally biased region" description="Basic and acidic residues" evidence="1">
    <location>
        <begin position="1"/>
        <end position="12"/>
    </location>
</feature>
<dbReference type="EMBL" id="JAGPXE010000001">
    <property type="protein sequence ID" value="MBQ0922852.1"/>
    <property type="molecule type" value="Genomic_DNA"/>
</dbReference>
<feature type="compositionally biased region" description="Low complexity" evidence="1">
    <location>
        <begin position="431"/>
        <end position="449"/>
    </location>
</feature>
<dbReference type="RefSeq" id="WP_210968384.1">
    <property type="nucleotide sequence ID" value="NZ_JAGPXE010000001.1"/>
</dbReference>
<feature type="compositionally biased region" description="Polar residues" evidence="1">
    <location>
        <begin position="271"/>
        <end position="288"/>
    </location>
</feature>
<feature type="compositionally biased region" description="Pro residues" evidence="1">
    <location>
        <begin position="533"/>
        <end position="543"/>
    </location>
</feature>
<evidence type="ECO:0000313" key="3">
    <source>
        <dbReference type="EMBL" id="MBQ0922852.1"/>
    </source>
</evidence>
<keyword evidence="4" id="KW-1185">Reference proteome</keyword>
<evidence type="ECO:0000313" key="4">
    <source>
        <dbReference type="Proteomes" id="UP000674084"/>
    </source>
</evidence>
<dbReference type="Gene3D" id="3.90.176.10">
    <property type="entry name" value="Toxin ADP-ribosyltransferase, Chain A, domain 1"/>
    <property type="match status" value="1"/>
</dbReference>
<dbReference type="SUPFAM" id="SSF56399">
    <property type="entry name" value="ADP-ribosylation"/>
    <property type="match status" value="1"/>
</dbReference>
<name>A0ABS5D9G0_9PSEU</name>
<dbReference type="PROSITE" id="PS51996">
    <property type="entry name" value="TR_MART"/>
    <property type="match status" value="1"/>
</dbReference>
<dbReference type="Proteomes" id="UP000674084">
    <property type="component" value="Unassembled WGS sequence"/>
</dbReference>
<proteinExistence type="predicted"/>
<feature type="compositionally biased region" description="Low complexity" evidence="1">
    <location>
        <begin position="400"/>
        <end position="422"/>
    </location>
</feature>
<feature type="region of interest" description="Disordered" evidence="1">
    <location>
        <begin position="162"/>
        <end position="786"/>
    </location>
</feature>
<accession>A0ABS5D9G0</accession>
<dbReference type="Pfam" id="PF03496">
    <property type="entry name" value="ADPrib_exo_Tox"/>
    <property type="match status" value="1"/>
</dbReference>
<protein>
    <recommendedName>
        <fullName evidence="2">ADP ribosyltransferase domain-containing protein</fullName>
    </recommendedName>
</protein>
<feature type="compositionally biased region" description="Low complexity" evidence="1">
    <location>
        <begin position="302"/>
        <end position="365"/>
    </location>
</feature>
<feature type="region of interest" description="Disordered" evidence="1">
    <location>
        <begin position="1"/>
        <end position="65"/>
    </location>
</feature>